<keyword evidence="6 12" id="KW-0418">Kinase</keyword>
<feature type="domain" description="Histidine kinase" evidence="10">
    <location>
        <begin position="261"/>
        <end position="473"/>
    </location>
</feature>
<dbReference type="CDD" id="cd00075">
    <property type="entry name" value="HATPase"/>
    <property type="match status" value="1"/>
</dbReference>
<evidence type="ECO:0000313" key="12">
    <source>
        <dbReference type="EMBL" id="PSB59435.1"/>
    </source>
</evidence>
<dbReference type="PROSITE" id="PS50885">
    <property type="entry name" value="HAMP"/>
    <property type="match status" value="1"/>
</dbReference>
<keyword evidence="9" id="KW-1133">Transmembrane helix</keyword>
<dbReference type="Pfam" id="PF00512">
    <property type="entry name" value="HisKA"/>
    <property type="match status" value="1"/>
</dbReference>
<dbReference type="InterPro" id="IPR005467">
    <property type="entry name" value="His_kinase_dom"/>
</dbReference>
<feature type="domain" description="HAMP" evidence="11">
    <location>
        <begin position="199"/>
        <end position="253"/>
    </location>
</feature>
<dbReference type="AlphaFoldDB" id="A0A2T1GNE1"/>
<dbReference type="Gene3D" id="6.10.340.10">
    <property type="match status" value="1"/>
</dbReference>
<evidence type="ECO:0000259" key="11">
    <source>
        <dbReference type="PROSITE" id="PS50885"/>
    </source>
</evidence>
<keyword evidence="8 9" id="KW-0472">Membrane</keyword>
<evidence type="ECO:0000256" key="5">
    <source>
        <dbReference type="ARBA" id="ARBA00022679"/>
    </source>
</evidence>
<dbReference type="CDD" id="cd06225">
    <property type="entry name" value="HAMP"/>
    <property type="match status" value="1"/>
</dbReference>
<comment type="caution">
    <text evidence="12">The sequence shown here is derived from an EMBL/GenBank/DDBJ whole genome shotgun (WGS) entry which is preliminary data.</text>
</comment>
<dbReference type="SUPFAM" id="SSF47384">
    <property type="entry name" value="Homodimeric domain of signal transducing histidine kinase"/>
    <property type="match status" value="1"/>
</dbReference>
<sequence length="473" mass="52832">MKPIAKLKETFRQLRQRHLDPDSLQFRLTLEISLLSILGLSSVAAWTSWKMQQLLITTHTQKVEYIANRFPRDVELYSDMLPVAEGLQKTIDNVSVPGLSIWFKSTDGTMTLAKSSEVTDELMSSGEMPLKPQVYRVGDRYKILYRGDVAVKNKPLGKVYMAQDITAEQHQLIAAIQGLTAVCILATLATILAIAMRIRRSLQPLQEMSRMAGAISAADLNNSQLQLNNAPTEVKELAQTFNMMLSRLGDAWEQQRQFIGNISHELRTPLTVVSGYLQSLLRRSNNLNDYQREALATAGAEADRTIKLLQDLLDLARADSGYTRYHLAPVLLNDLVSEVADLTGEFGDRTVRVAAKVNVEAMVDRDRLKQVLINLLDNAIKYSEAAQPIELIVEQINKQAIIRVRDRGIGIPLQDLGRIFDRFYRVDEDRARTTGGYGLGLAISKTLVEGMGGKIMVRSTLGEGSEFSIVFPK</sequence>
<dbReference type="InterPro" id="IPR003594">
    <property type="entry name" value="HATPase_dom"/>
</dbReference>
<dbReference type="FunFam" id="3.30.565.10:FF:000006">
    <property type="entry name" value="Sensor histidine kinase WalK"/>
    <property type="match status" value="1"/>
</dbReference>
<keyword evidence="7" id="KW-0902">Two-component regulatory system</keyword>
<dbReference type="PANTHER" id="PTHR43711">
    <property type="entry name" value="TWO-COMPONENT HISTIDINE KINASE"/>
    <property type="match status" value="1"/>
</dbReference>
<dbReference type="SMART" id="SM00304">
    <property type="entry name" value="HAMP"/>
    <property type="match status" value="1"/>
</dbReference>
<dbReference type="EC" id="2.7.13.3" evidence="3"/>
<comment type="catalytic activity">
    <reaction evidence="1">
        <text>ATP + protein L-histidine = ADP + protein N-phospho-L-histidine.</text>
        <dbReference type="EC" id="2.7.13.3"/>
    </reaction>
</comment>
<name>A0A2T1GNE1_9CYAN</name>
<feature type="transmembrane region" description="Helical" evidence="9">
    <location>
        <begin position="172"/>
        <end position="195"/>
    </location>
</feature>
<dbReference type="InterPro" id="IPR036890">
    <property type="entry name" value="HATPase_C_sf"/>
</dbReference>
<dbReference type="GO" id="GO:0000155">
    <property type="term" value="F:phosphorelay sensor kinase activity"/>
    <property type="evidence" value="ECO:0007669"/>
    <property type="project" value="InterPro"/>
</dbReference>
<dbReference type="PANTHER" id="PTHR43711:SF1">
    <property type="entry name" value="HISTIDINE KINASE 1"/>
    <property type="match status" value="1"/>
</dbReference>
<dbReference type="SUPFAM" id="SSF55874">
    <property type="entry name" value="ATPase domain of HSP90 chaperone/DNA topoisomerase II/histidine kinase"/>
    <property type="match status" value="1"/>
</dbReference>
<keyword evidence="4" id="KW-0597">Phosphoprotein</keyword>
<keyword evidence="13" id="KW-1185">Reference proteome</keyword>
<dbReference type="PROSITE" id="PS50109">
    <property type="entry name" value="HIS_KIN"/>
    <property type="match status" value="1"/>
</dbReference>
<dbReference type="Pfam" id="PF02518">
    <property type="entry name" value="HATPase_c"/>
    <property type="match status" value="1"/>
</dbReference>
<evidence type="ECO:0000256" key="4">
    <source>
        <dbReference type="ARBA" id="ARBA00022553"/>
    </source>
</evidence>
<keyword evidence="9" id="KW-0812">Transmembrane</keyword>
<evidence type="ECO:0000256" key="8">
    <source>
        <dbReference type="ARBA" id="ARBA00023136"/>
    </source>
</evidence>
<gene>
    <name evidence="12" type="ORF">C7B77_01045</name>
</gene>
<dbReference type="RefSeq" id="WP_106299459.1">
    <property type="nucleotide sequence ID" value="NZ_PVWO01000006.1"/>
</dbReference>
<dbReference type="Proteomes" id="UP000238937">
    <property type="component" value="Unassembled WGS sequence"/>
</dbReference>
<dbReference type="Gene3D" id="3.30.565.10">
    <property type="entry name" value="Histidine kinase-like ATPase, C-terminal domain"/>
    <property type="match status" value="1"/>
</dbReference>
<evidence type="ECO:0000256" key="7">
    <source>
        <dbReference type="ARBA" id="ARBA00023012"/>
    </source>
</evidence>
<evidence type="ECO:0000313" key="13">
    <source>
        <dbReference type="Proteomes" id="UP000238937"/>
    </source>
</evidence>
<dbReference type="InterPro" id="IPR036097">
    <property type="entry name" value="HisK_dim/P_sf"/>
</dbReference>
<dbReference type="InterPro" id="IPR050736">
    <property type="entry name" value="Sensor_HK_Regulatory"/>
</dbReference>
<keyword evidence="5" id="KW-0808">Transferase</keyword>
<evidence type="ECO:0000256" key="3">
    <source>
        <dbReference type="ARBA" id="ARBA00012438"/>
    </source>
</evidence>
<dbReference type="InterPro" id="IPR003660">
    <property type="entry name" value="HAMP_dom"/>
</dbReference>
<organism evidence="12 13">
    <name type="scientific">Chamaesiphon polymorphus CCALA 037</name>
    <dbReference type="NCBI Taxonomy" id="2107692"/>
    <lineage>
        <taxon>Bacteria</taxon>
        <taxon>Bacillati</taxon>
        <taxon>Cyanobacteriota</taxon>
        <taxon>Cyanophyceae</taxon>
        <taxon>Gomontiellales</taxon>
        <taxon>Chamaesiphonaceae</taxon>
        <taxon>Chamaesiphon</taxon>
    </lineage>
</organism>
<dbReference type="Gene3D" id="1.10.287.130">
    <property type="match status" value="1"/>
</dbReference>
<protein>
    <recommendedName>
        <fullName evidence="3">histidine kinase</fullName>
        <ecNumber evidence="3">2.7.13.3</ecNumber>
    </recommendedName>
</protein>
<dbReference type="OrthoDB" id="9763461at2"/>
<dbReference type="Pfam" id="PF00672">
    <property type="entry name" value="HAMP"/>
    <property type="match status" value="1"/>
</dbReference>
<accession>A0A2T1GNE1</accession>
<dbReference type="CDD" id="cd00082">
    <property type="entry name" value="HisKA"/>
    <property type="match status" value="1"/>
</dbReference>
<dbReference type="InterPro" id="IPR003661">
    <property type="entry name" value="HisK_dim/P_dom"/>
</dbReference>
<dbReference type="SMART" id="SM00388">
    <property type="entry name" value="HisKA"/>
    <property type="match status" value="1"/>
</dbReference>
<proteinExistence type="predicted"/>
<evidence type="ECO:0000256" key="6">
    <source>
        <dbReference type="ARBA" id="ARBA00022777"/>
    </source>
</evidence>
<dbReference type="SMART" id="SM00387">
    <property type="entry name" value="HATPase_c"/>
    <property type="match status" value="1"/>
</dbReference>
<reference evidence="12 13" key="1">
    <citation type="submission" date="2018-03" db="EMBL/GenBank/DDBJ databases">
        <title>The ancient ancestry and fast evolution of plastids.</title>
        <authorList>
            <person name="Moore K.R."/>
            <person name="Magnabosco C."/>
            <person name="Momper L."/>
            <person name="Gold D.A."/>
            <person name="Bosak T."/>
            <person name="Fournier G.P."/>
        </authorList>
    </citation>
    <scope>NUCLEOTIDE SEQUENCE [LARGE SCALE GENOMIC DNA]</scope>
    <source>
        <strain evidence="12 13">CCALA 037</strain>
    </source>
</reference>
<evidence type="ECO:0000256" key="9">
    <source>
        <dbReference type="SAM" id="Phobius"/>
    </source>
</evidence>
<evidence type="ECO:0000256" key="1">
    <source>
        <dbReference type="ARBA" id="ARBA00000085"/>
    </source>
</evidence>
<dbReference type="InterPro" id="IPR004358">
    <property type="entry name" value="Sig_transdc_His_kin-like_C"/>
</dbReference>
<dbReference type="PRINTS" id="PR00344">
    <property type="entry name" value="BCTRLSENSOR"/>
</dbReference>
<evidence type="ECO:0000259" key="10">
    <source>
        <dbReference type="PROSITE" id="PS50109"/>
    </source>
</evidence>
<dbReference type="FunFam" id="1.10.287.130:FF:000001">
    <property type="entry name" value="Two-component sensor histidine kinase"/>
    <property type="match status" value="1"/>
</dbReference>
<comment type="subcellular location">
    <subcellularLocation>
        <location evidence="2">Membrane</location>
    </subcellularLocation>
</comment>
<dbReference type="GO" id="GO:0016020">
    <property type="term" value="C:membrane"/>
    <property type="evidence" value="ECO:0007669"/>
    <property type="project" value="UniProtKB-SubCell"/>
</dbReference>
<dbReference type="EMBL" id="PVWO01000006">
    <property type="protein sequence ID" value="PSB59435.1"/>
    <property type="molecule type" value="Genomic_DNA"/>
</dbReference>
<evidence type="ECO:0000256" key="2">
    <source>
        <dbReference type="ARBA" id="ARBA00004370"/>
    </source>
</evidence>